<reference evidence="2 3" key="1">
    <citation type="submission" date="2024-08" db="EMBL/GenBank/DDBJ databases">
        <title>Insights into the chromosomal genome structure of Flemingia macrophylla.</title>
        <authorList>
            <person name="Ding Y."/>
            <person name="Zhao Y."/>
            <person name="Bi W."/>
            <person name="Wu M."/>
            <person name="Zhao G."/>
            <person name="Gong Y."/>
            <person name="Li W."/>
            <person name="Zhang P."/>
        </authorList>
    </citation>
    <scope>NUCLEOTIDE SEQUENCE [LARGE SCALE GENOMIC DNA]</scope>
    <source>
        <strain evidence="2">DYQJB</strain>
        <tissue evidence="2">Leaf</tissue>
    </source>
</reference>
<evidence type="ECO:0000313" key="2">
    <source>
        <dbReference type="EMBL" id="KAL2344487.1"/>
    </source>
</evidence>
<dbReference type="Proteomes" id="UP001603857">
    <property type="component" value="Unassembled WGS sequence"/>
</dbReference>
<dbReference type="AlphaFoldDB" id="A0ABD1N8Q7"/>
<sequence>MQFLNGIPKFVKIVEVGPRDGLQNEKNIVPTTAKIQLIHRLAFTGLSVIEPTSFVSPKRVLQDANVRWEKVLASQTQVDQIAPSYNQKIRGLAVDYPEGPGTSRFGVLMNSIDYQDWQSINPIPDGVLKIQILGPQLRNSRRAYSWMSELCLKKVDILRYRVERIEHICTLMFHEARIDFKKSYGQVLDLLKIYADPAFIRVLSLPCLHCFEFPQFDLVPTLEEYELMLRWPKSAGVYTYRGAYITVDKVAALIKWPSHQSTLVGNRNVKGWRLKLLEDHLSSLAEKEDWSAFNKTLALIVFGMTLFPFHADTVDHAAMDAFFAWDVHLRSLGPTIFADTLLSINFCHQKQGKTLRCCLTLLYVWGITHFYASSHMGTLPDPLRSFSKIPPSSSLHHGMESRGEALEHRSLLMDMPLVPSR</sequence>
<keyword evidence="3" id="KW-1185">Reference proteome</keyword>
<dbReference type="EMBL" id="JBGMDY010000002">
    <property type="protein sequence ID" value="KAL2344487.1"/>
    <property type="molecule type" value="Genomic_DNA"/>
</dbReference>
<dbReference type="Gene3D" id="3.20.20.70">
    <property type="entry name" value="Aldolase class I"/>
    <property type="match status" value="1"/>
</dbReference>
<dbReference type="InterPro" id="IPR056647">
    <property type="entry name" value="DUF7745"/>
</dbReference>
<feature type="domain" description="DUF7745" evidence="1">
    <location>
        <begin position="174"/>
        <end position="374"/>
    </location>
</feature>
<name>A0ABD1N8Q7_9FABA</name>
<protein>
    <recommendedName>
        <fullName evidence="1">DUF7745 domain-containing protein</fullName>
    </recommendedName>
</protein>
<organism evidence="2 3">
    <name type="scientific">Flemingia macrophylla</name>
    <dbReference type="NCBI Taxonomy" id="520843"/>
    <lineage>
        <taxon>Eukaryota</taxon>
        <taxon>Viridiplantae</taxon>
        <taxon>Streptophyta</taxon>
        <taxon>Embryophyta</taxon>
        <taxon>Tracheophyta</taxon>
        <taxon>Spermatophyta</taxon>
        <taxon>Magnoliopsida</taxon>
        <taxon>eudicotyledons</taxon>
        <taxon>Gunneridae</taxon>
        <taxon>Pentapetalae</taxon>
        <taxon>rosids</taxon>
        <taxon>fabids</taxon>
        <taxon>Fabales</taxon>
        <taxon>Fabaceae</taxon>
        <taxon>Papilionoideae</taxon>
        <taxon>50 kb inversion clade</taxon>
        <taxon>NPAAA clade</taxon>
        <taxon>indigoferoid/millettioid clade</taxon>
        <taxon>Phaseoleae</taxon>
        <taxon>Flemingia</taxon>
    </lineage>
</organism>
<dbReference type="Pfam" id="PF24924">
    <property type="entry name" value="DUF7745"/>
    <property type="match status" value="1"/>
</dbReference>
<dbReference type="SUPFAM" id="SSF51569">
    <property type="entry name" value="Aldolase"/>
    <property type="match status" value="1"/>
</dbReference>
<evidence type="ECO:0000313" key="3">
    <source>
        <dbReference type="Proteomes" id="UP001603857"/>
    </source>
</evidence>
<gene>
    <name evidence="2" type="ORF">Fmac_005772</name>
</gene>
<evidence type="ECO:0000259" key="1">
    <source>
        <dbReference type="Pfam" id="PF24924"/>
    </source>
</evidence>
<comment type="caution">
    <text evidence="2">The sequence shown here is derived from an EMBL/GenBank/DDBJ whole genome shotgun (WGS) entry which is preliminary data.</text>
</comment>
<accession>A0ABD1N8Q7</accession>
<proteinExistence type="predicted"/>
<dbReference type="PANTHER" id="PTHR48154">
    <property type="entry name" value="PROTEIN, PUTATIVE-RELATED"/>
    <property type="match status" value="1"/>
</dbReference>
<dbReference type="PANTHER" id="PTHR48154:SF1">
    <property type="entry name" value="PROTEIN, PUTATIVE-RELATED"/>
    <property type="match status" value="1"/>
</dbReference>
<dbReference type="InterPro" id="IPR013785">
    <property type="entry name" value="Aldolase_TIM"/>
</dbReference>